<dbReference type="InterPro" id="IPR000863">
    <property type="entry name" value="Sulfotransferase_dom"/>
</dbReference>
<proteinExistence type="inferred from homology"/>
<evidence type="ECO:0000313" key="4">
    <source>
        <dbReference type="Proteomes" id="UP000695022"/>
    </source>
</evidence>
<gene>
    <name evidence="5" type="primary">LOC106819652</name>
</gene>
<protein>
    <submittedName>
        <fullName evidence="5">Sulfotransferase 1C4-like</fullName>
    </submittedName>
</protein>
<name>A0ABM1F5M0_PRICU</name>
<evidence type="ECO:0000256" key="2">
    <source>
        <dbReference type="ARBA" id="ARBA00022679"/>
    </source>
</evidence>
<dbReference type="Proteomes" id="UP000695022">
    <property type="component" value="Unplaced"/>
</dbReference>
<dbReference type="RefSeq" id="XP_014679741.1">
    <property type="nucleotide sequence ID" value="XM_014824255.1"/>
</dbReference>
<evidence type="ECO:0000313" key="5">
    <source>
        <dbReference type="RefSeq" id="XP_014679741.1"/>
    </source>
</evidence>
<dbReference type="GeneID" id="106819652"/>
<feature type="domain" description="Sulfotransferase" evidence="3">
    <location>
        <begin position="21"/>
        <end position="143"/>
    </location>
</feature>
<comment type="similarity">
    <text evidence="1">Belongs to the sulfotransferase 1 family.</text>
</comment>
<organism evidence="4 5">
    <name type="scientific">Priapulus caudatus</name>
    <name type="common">Priapulid worm</name>
    <dbReference type="NCBI Taxonomy" id="37621"/>
    <lineage>
        <taxon>Eukaryota</taxon>
        <taxon>Metazoa</taxon>
        <taxon>Ecdysozoa</taxon>
        <taxon>Scalidophora</taxon>
        <taxon>Priapulida</taxon>
        <taxon>Priapulimorpha</taxon>
        <taxon>Priapulimorphida</taxon>
        <taxon>Priapulidae</taxon>
        <taxon>Priapulus</taxon>
    </lineage>
</organism>
<reference evidence="5" key="1">
    <citation type="submission" date="2025-08" db="UniProtKB">
        <authorList>
            <consortium name="RefSeq"/>
        </authorList>
    </citation>
    <scope>IDENTIFICATION</scope>
</reference>
<keyword evidence="2" id="KW-0808">Transferase</keyword>
<sequence>YAAPKNTYLYKDDILNFRVRDDDVWVLTYPKCGTTWTQEMVWMICHDADSALARSATIMDRFPMLDTPDGAEISRLAARASPRYIKSHLPLCLLPRGLLHSKAKIIYTVRNPKDTSISLYKFFQMMEIRHMDSSFEDFMFYFTEQT</sequence>
<dbReference type="PANTHER" id="PTHR11783">
    <property type="entry name" value="SULFOTRANSFERASE SULT"/>
    <property type="match status" value="1"/>
</dbReference>
<feature type="non-terminal residue" evidence="5">
    <location>
        <position position="1"/>
    </location>
</feature>
<evidence type="ECO:0000259" key="3">
    <source>
        <dbReference type="Pfam" id="PF00685"/>
    </source>
</evidence>
<keyword evidence="4" id="KW-1185">Reference proteome</keyword>
<feature type="non-terminal residue" evidence="5">
    <location>
        <position position="146"/>
    </location>
</feature>
<dbReference type="SUPFAM" id="SSF52540">
    <property type="entry name" value="P-loop containing nucleoside triphosphate hydrolases"/>
    <property type="match status" value="1"/>
</dbReference>
<accession>A0ABM1F5M0</accession>
<dbReference type="InterPro" id="IPR027417">
    <property type="entry name" value="P-loop_NTPase"/>
</dbReference>
<dbReference type="Gene3D" id="3.40.50.300">
    <property type="entry name" value="P-loop containing nucleotide triphosphate hydrolases"/>
    <property type="match status" value="1"/>
</dbReference>
<dbReference type="Pfam" id="PF00685">
    <property type="entry name" value="Sulfotransfer_1"/>
    <property type="match status" value="1"/>
</dbReference>
<evidence type="ECO:0000256" key="1">
    <source>
        <dbReference type="ARBA" id="ARBA00005771"/>
    </source>
</evidence>